<dbReference type="EMBL" id="AFBN01000021">
    <property type="protein sequence ID" value="EGF58612.1"/>
    <property type="molecule type" value="Genomic_DNA"/>
</dbReference>
<proteinExistence type="predicted"/>
<protein>
    <submittedName>
        <fullName evidence="2">Uncharacterized protein</fullName>
    </submittedName>
</protein>
<dbReference type="HOGENOM" id="CLU_2876367_0_0_10"/>
<dbReference type="AlphaFoldDB" id="F3PR71"/>
<keyword evidence="1" id="KW-0472">Membrane</keyword>
<comment type="caution">
    <text evidence="2">The sequence shown here is derived from an EMBL/GenBank/DDBJ whole genome shotgun (WGS) entry which is preliminary data.</text>
</comment>
<keyword evidence="1" id="KW-0812">Transmembrane</keyword>
<keyword evidence="3" id="KW-1185">Reference proteome</keyword>
<evidence type="ECO:0000256" key="1">
    <source>
        <dbReference type="SAM" id="Phobius"/>
    </source>
</evidence>
<name>F3PR71_9BACE</name>
<accession>F3PR71</accession>
<feature type="transmembrane region" description="Helical" evidence="1">
    <location>
        <begin position="33"/>
        <end position="51"/>
    </location>
</feature>
<organism evidence="2 3">
    <name type="scientific">Bacteroides fluxus YIT 12057</name>
    <dbReference type="NCBI Taxonomy" id="763034"/>
    <lineage>
        <taxon>Bacteria</taxon>
        <taxon>Pseudomonadati</taxon>
        <taxon>Bacteroidota</taxon>
        <taxon>Bacteroidia</taxon>
        <taxon>Bacteroidales</taxon>
        <taxon>Bacteroidaceae</taxon>
        <taxon>Bacteroides</taxon>
    </lineage>
</organism>
<gene>
    <name evidence="2" type="ORF">HMPREF9446_01220</name>
</gene>
<evidence type="ECO:0000313" key="2">
    <source>
        <dbReference type="EMBL" id="EGF58612.1"/>
    </source>
</evidence>
<evidence type="ECO:0000313" key="3">
    <source>
        <dbReference type="Proteomes" id="UP000003416"/>
    </source>
</evidence>
<sequence>MLTIYPEKTCSGLRQIKERVPKAIPPKILYNKYFIFSCYAFLFIFDFPNLLSKHILQFHAFLF</sequence>
<keyword evidence="1" id="KW-1133">Transmembrane helix</keyword>
<reference evidence="2 3" key="1">
    <citation type="submission" date="2011-02" db="EMBL/GenBank/DDBJ databases">
        <authorList>
            <person name="Weinstock G."/>
            <person name="Sodergren E."/>
            <person name="Clifton S."/>
            <person name="Fulton L."/>
            <person name="Fulton B."/>
            <person name="Courtney L."/>
            <person name="Fronick C."/>
            <person name="Harrison M."/>
            <person name="Strong C."/>
            <person name="Farmer C."/>
            <person name="Delahaunty K."/>
            <person name="Markovic C."/>
            <person name="Hall O."/>
            <person name="Minx P."/>
            <person name="Tomlinson C."/>
            <person name="Mitreva M."/>
            <person name="Hou S."/>
            <person name="Chen J."/>
            <person name="Wollam A."/>
            <person name="Pepin K.H."/>
            <person name="Johnson M."/>
            <person name="Bhonagiri V."/>
            <person name="Zhang X."/>
            <person name="Suruliraj S."/>
            <person name="Warren W."/>
            <person name="Chinwalla A."/>
            <person name="Mardis E.R."/>
            <person name="Wilson R.K."/>
        </authorList>
    </citation>
    <scope>NUCLEOTIDE SEQUENCE [LARGE SCALE GENOMIC DNA]</scope>
    <source>
        <strain evidence="2 3">YIT 12057</strain>
    </source>
</reference>
<dbReference type="Proteomes" id="UP000003416">
    <property type="component" value="Unassembled WGS sequence"/>
</dbReference>